<dbReference type="EMBL" id="CP141615">
    <property type="protein sequence ID" value="WRP17335.1"/>
    <property type="molecule type" value="Genomic_DNA"/>
</dbReference>
<keyword evidence="3" id="KW-1185">Reference proteome</keyword>
<dbReference type="Proteomes" id="UP001332192">
    <property type="component" value="Chromosome"/>
</dbReference>
<reference evidence="2 3" key="1">
    <citation type="journal article" date="2024" name="Front. Microbiol.">
        <title>Novel thermophilic genera Geochorda gen. nov. and Carboxydochorda gen. nov. from the deep terrestrial subsurface reveal the ecophysiological diversity in the class Limnochordia.</title>
        <authorList>
            <person name="Karnachuk O.V."/>
            <person name="Lukina A.P."/>
            <person name="Avakyan M.R."/>
            <person name="Kadnikov V.V."/>
            <person name="Begmatov S."/>
            <person name="Beletsky A.V."/>
            <person name="Vlasova K.G."/>
            <person name="Novikov A.A."/>
            <person name="Shcherbakova V.A."/>
            <person name="Mardanov A.V."/>
            <person name="Ravin N.V."/>
        </authorList>
    </citation>
    <scope>NUCLEOTIDE SEQUENCE [LARGE SCALE GENOMIC DNA]</scope>
    <source>
        <strain evidence="2 3">L945</strain>
    </source>
</reference>
<evidence type="ECO:0000313" key="3">
    <source>
        <dbReference type="Proteomes" id="UP001332192"/>
    </source>
</evidence>
<sequence length="444" mass="47861">MSELPEHPNPMDTTLVNLAAASDSPGPLRRYATVAAKATDALSGQPDYLQAVFLAALMSPVFAGASPGPAEPGSLRPHPNGRHAPAGRANGRRIPPIRGALRERARRWLLPEELLPPPESRLNGLEFSGTSPAGWALLGAAAARRRGAPADDVAIVGLASGRWGAIVRQDGALVWLEGPSVRQAEGPRLRGGQRDSLRVAFNDAGCWTSARQGPRSGVRPAVRPRTRAASPSFDMGKLLRSLAPVGRQYRDPLDCRALTTGEALRREVFARAMDAPGSVYTLALYAHQTLLVHRPEAYALASVMSPTIERLARRLGGVEGVLAFVRRHVSPGSLFPEPDRVMLAQQVLEHGLARPSDAALLIFSLLHWQGYPARVVRTTRGMYVAARDHRGTRVIDASRLALCDRPEGVPVISFDAERQYGYRDAWQLPEALSMPPEPAGVTVA</sequence>
<evidence type="ECO:0000256" key="1">
    <source>
        <dbReference type="SAM" id="MobiDB-lite"/>
    </source>
</evidence>
<dbReference type="RefSeq" id="WP_324716606.1">
    <property type="nucleotide sequence ID" value="NZ_CP141615.1"/>
</dbReference>
<proteinExistence type="predicted"/>
<name>A0ABZ1BX01_9FIRM</name>
<evidence type="ECO:0000313" key="2">
    <source>
        <dbReference type="EMBL" id="WRP17335.1"/>
    </source>
</evidence>
<feature type="region of interest" description="Disordered" evidence="1">
    <location>
        <begin position="68"/>
        <end position="96"/>
    </location>
</feature>
<protein>
    <submittedName>
        <fullName evidence="2">Uncharacterized protein</fullName>
    </submittedName>
</protein>
<organism evidence="2 3">
    <name type="scientific">Carboxydichorda subterranea</name>
    <dbReference type="NCBI Taxonomy" id="3109565"/>
    <lineage>
        <taxon>Bacteria</taxon>
        <taxon>Bacillati</taxon>
        <taxon>Bacillota</taxon>
        <taxon>Limnochordia</taxon>
        <taxon>Limnochordales</taxon>
        <taxon>Geochordaceae</taxon>
        <taxon>Carboxydichorda</taxon>
    </lineage>
</organism>
<accession>A0ABZ1BX01</accession>
<gene>
    <name evidence="2" type="ORF">U7230_14840</name>
</gene>